<evidence type="ECO:0000256" key="5">
    <source>
        <dbReference type="ARBA" id="ARBA00023004"/>
    </source>
</evidence>
<evidence type="ECO:0000256" key="2">
    <source>
        <dbReference type="ARBA" id="ARBA00022485"/>
    </source>
</evidence>
<comment type="cofactor">
    <cofactor evidence="1">
        <name>[4Fe-4S] cluster</name>
        <dbReference type="ChEBI" id="CHEBI:49883"/>
    </cofactor>
</comment>
<dbReference type="InterPro" id="IPR058240">
    <property type="entry name" value="rSAM_sf"/>
</dbReference>
<dbReference type="PANTHER" id="PTHR11135">
    <property type="entry name" value="HISTONE ACETYLTRANSFERASE-RELATED"/>
    <property type="match status" value="1"/>
</dbReference>
<dbReference type="SFLD" id="SFLDG01086">
    <property type="entry name" value="elongater_protein-like"/>
    <property type="match status" value="1"/>
</dbReference>
<dbReference type="GO" id="GO:0046872">
    <property type="term" value="F:metal ion binding"/>
    <property type="evidence" value="ECO:0007669"/>
    <property type="project" value="UniProtKB-KW"/>
</dbReference>
<dbReference type="GO" id="GO:0051539">
    <property type="term" value="F:4 iron, 4 sulfur cluster binding"/>
    <property type="evidence" value="ECO:0007669"/>
    <property type="project" value="UniProtKB-KW"/>
</dbReference>
<dbReference type="OrthoDB" id="9801689at2"/>
<keyword evidence="5" id="KW-0408">Iron</keyword>
<dbReference type="NCBIfam" id="TIGR01212">
    <property type="entry name" value="TIGR01212 family radical SAM protein"/>
    <property type="match status" value="1"/>
</dbReference>
<dbReference type="Pfam" id="PF04055">
    <property type="entry name" value="Radical_SAM"/>
    <property type="match status" value="1"/>
</dbReference>
<dbReference type="Proteomes" id="UP000276223">
    <property type="component" value="Unassembled WGS sequence"/>
</dbReference>
<dbReference type="InterPro" id="IPR023404">
    <property type="entry name" value="rSAM_horseshoe"/>
</dbReference>
<reference evidence="8 9" key="1">
    <citation type="submission" date="2018-11" db="EMBL/GenBank/DDBJ databases">
        <title>Genomic Encyclopedia of Type Strains, Phase IV (KMG-IV): sequencing the most valuable type-strain genomes for metagenomic binning, comparative biology and taxonomic classification.</title>
        <authorList>
            <person name="Goeker M."/>
        </authorList>
    </citation>
    <scope>NUCLEOTIDE SEQUENCE [LARGE SCALE GENOMIC DNA]</scope>
    <source>
        <strain evidence="8 9">DSM 22027</strain>
    </source>
</reference>
<protein>
    <recommendedName>
        <fullName evidence="7">Radical SAM core domain-containing protein</fullName>
    </recommendedName>
</protein>
<dbReference type="InterPro" id="IPR005911">
    <property type="entry name" value="YhcC-like"/>
</dbReference>
<dbReference type="PANTHER" id="PTHR11135:SF1">
    <property type="entry name" value="PROTEIN YHCC"/>
    <property type="match status" value="1"/>
</dbReference>
<dbReference type="Gene3D" id="3.80.30.20">
    <property type="entry name" value="tm_1862 like domain"/>
    <property type="match status" value="1"/>
</dbReference>
<evidence type="ECO:0000313" key="8">
    <source>
        <dbReference type="EMBL" id="ROR01966.1"/>
    </source>
</evidence>
<feature type="domain" description="Radical SAM core" evidence="7">
    <location>
        <begin position="18"/>
        <end position="258"/>
    </location>
</feature>
<keyword evidence="2" id="KW-0004">4Fe-4S</keyword>
<keyword evidence="9" id="KW-1185">Reference proteome</keyword>
<gene>
    <name evidence="8" type="ORF">EDC27_1163</name>
</gene>
<dbReference type="PROSITE" id="PS51918">
    <property type="entry name" value="RADICAL_SAM"/>
    <property type="match status" value="1"/>
</dbReference>
<dbReference type="InterPro" id="IPR032432">
    <property type="entry name" value="Radical_SAM_C"/>
</dbReference>
<evidence type="ECO:0000313" key="9">
    <source>
        <dbReference type="Proteomes" id="UP000276223"/>
    </source>
</evidence>
<dbReference type="SMART" id="SM00729">
    <property type="entry name" value="Elp3"/>
    <property type="match status" value="1"/>
</dbReference>
<evidence type="ECO:0000256" key="1">
    <source>
        <dbReference type="ARBA" id="ARBA00001966"/>
    </source>
</evidence>
<proteinExistence type="predicted"/>
<evidence type="ECO:0000256" key="4">
    <source>
        <dbReference type="ARBA" id="ARBA00022723"/>
    </source>
</evidence>
<keyword evidence="6" id="KW-0411">Iron-sulfur</keyword>
<dbReference type="InterPro" id="IPR006638">
    <property type="entry name" value="Elp3/MiaA/NifB-like_rSAM"/>
</dbReference>
<dbReference type="SUPFAM" id="SSF102114">
    <property type="entry name" value="Radical SAM enzymes"/>
    <property type="match status" value="1"/>
</dbReference>
<keyword evidence="3" id="KW-0949">S-adenosyl-L-methionine</keyword>
<sequence>MVTGTKPYRDYNSYLRNLFQCRVHKISLDAGLTCPNRDGTLGTSGCIYCNPRGSGTGAYSKGLSIQDQIRDAKSYLAARYKAKKFLAYFQSFTNTYAPLEKLRQIYSEALSDPDVVGLSIGTRPDCVPNAVLDYLQSLSQRYLIWLEYGLQSAHDATLRRIHRGHNVTQFVDAVERTRARNLPVCVHVILGLPEETLDQMIATAKFLSRLDIQGVKIHVLYVVRGTALERLYREGHYRCLTREEYVEACAAFLAHLPSHVIVQRVTGDPHPKELVAPSWTLEKQKNLQALLAHMDRKGLFQGKFCTLPQATSFPLPV</sequence>
<accession>A0A3N1VGL2</accession>
<comment type="caution">
    <text evidence="8">The sequence shown here is derived from an EMBL/GenBank/DDBJ whole genome shotgun (WGS) entry which is preliminary data.</text>
</comment>
<keyword evidence="4" id="KW-0479">Metal-binding</keyword>
<dbReference type="RefSeq" id="WP_123289698.1">
    <property type="nucleotide sequence ID" value="NZ_RJVA01000010.1"/>
</dbReference>
<evidence type="ECO:0000256" key="6">
    <source>
        <dbReference type="ARBA" id="ARBA00023014"/>
    </source>
</evidence>
<dbReference type="InterPro" id="IPR007197">
    <property type="entry name" value="rSAM"/>
</dbReference>
<dbReference type="InterPro" id="IPR039661">
    <property type="entry name" value="ELP3"/>
</dbReference>
<dbReference type="GO" id="GO:0003824">
    <property type="term" value="F:catalytic activity"/>
    <property type="evidence" value="ECO:0007669"/>
    <property type="project" value="InterPro"/>
</dbReference>
<dbReference type="EMBL" id="RJVA01000010">
    <property type="protein sequence ID" value="ROR01966.1"/>
    <property type="molecule type" value="Genomic_DNA"/>
</dbReference>
<dbReference type="SFLD" id="SFLDG01091">
    <property type="entry name" value="uncharacterized_CHP01210-like"/>
    <property type="match status" value="1"/>
</dbReference>
<dbReference type="Pfam" id="PF16199">
    <property type="entry name" value="Radical_SAM_C"/>
    <property type="match status" value="1"/>
</dbReference>
<dbReference type="AlphaFoldDB" id="A0A3N1VGL2"/>
<name>A0A3N1VGL2_9BACT</name>
<evidence type="ECO:0000259" key="7">
    <source>
        <dbReference type="PROSITE" id="PS51918"/>
    </source>
</evidence>
<dbReference type="SFLD" id="SFLDS00029">
    <property type="entry name" value="Radical_SAM"/>
    <property type="match status" value="1"/>
</dbReference>
<evidence type="ECO:0000256" key="3">
    <source>
        <dbReference type="ARBA" id="ARBA00022691"/>
    </source>
</evidence>
<organism evidence="8 9">
    <name type="scientific">Desulfosoma caldarium</name>
    <dbReference type="NCBI Taxonomy" id="610254"/>
    <lineage>
        <taxon>Bacteria</taxon>
        <taxon>Pseudomonadati</taxon>
        <taxon>Thermodesulfobacteriota</taxon>
        <taxon>Syntrophobacteria</taxon>
        <taxon>Syntrophobacterales</taxon>
        <taxon>Syntrophobacteraceae</taxon>
        <taxon>Desulfosoma</taxon>
    </lineage>
</organism>